<dbReference type="InterPro" id="IPR002931">
    <property type="entry name" value="Transglutaminase-like"/>
</dbReference>
<dbReference type="InterPro" id="IPR052901">
    <property type="entry name" value="Bact_TGase-like"/>
</dbReference>
<feature type="region of interest" description="Disordered" evidence="1">
    <location>
        <begin position="551"/>
        <end position="610"/>
    </location>
</feature>
<evidence type="ECO:0000256" key="2">
    <source>
        <dbReference type="SAM" id="Phobius"/>
    </source>
</evidence>
<feature type="domain" description="Transglutaminase-like" evidence="3">
    <location>
        <begin position="483"/>
        <end position="553"/>
    </location>
</feature>
<dbReference type="PANTHER" id="PTHR42736">
    <property type="entry name" value="PROTEIN-GLUTAMINE GAMMA-GLUTAMYLTRANSFERASE"/>
    <property type="match status" value="1"/>
</dbReference>
<evidence type="ECO:0000259" key="3">
    <source>
        <dbReference type="SMART" id="SM00460"/>
    </source>
</evidence>
<accession>A0A7X0V969</accession>
<feature type="transmembrane region" description="Helical" evidence="2">
    <location>
        <begin position="7"/>
        <end position="26"/>
    </location>
</feature>
<keyword evidence="2" id="KW-1133">Transmembrane helix</keyword>
<keyword evidence="2" id="KW-0472">Membrane</keyword>
<evidence type="ECO:0000313" key="5">
    <source>
        <dbReference type="Proteomes" id="UP000523955"/>
    </source>
</evidence>
<dbReference type="Pfam" id="PF11992">
    <property type="entry name" value="TgpA_N"/>
    <property type="match status" value="1"/>
</dbReference>
<evidence type="ECO:0000256" key="1">
    <source>
        <dbReference type="SAM" id="MobiDB-lite"/>
    </source>
</evidence>
<gene>
    <name evidence="4" type="ORF">H5V45_03370</name>
</gene>
<feature type="compositionally biased region" description="Low complexity" evidence="1">
    <location>
        <begin position="592"/>
        <end position="607"/>
    </location>
</feature>
<dbReference type="InterPro" id="IPR038765">
    <property type="entry name" value="Papain-like_cys_pep_sf"/>
</dbReference>
<name>A0A7X0V969_9ACTN</name>
<dbReference type="InterPro" id="IPR021878">
    <property type="entry name" value="TgpA_N"/>
</dbReference>
<dbReference type="SMART" id="SM00460">
    <property type="entry name" value="TGc"/>
    <property type="match status" value="1"/>
</dbReference>
<comment type="caution">
    <text evidence="4">The sequence shown here is derived from an EMBL/GenBank/DDBJ whole genome shotgun (WGS) entry which is preliminary data.</text>
</comment>
<dbReference type="Pfam" id="PF01841">
    <property type="entry name" value="Transglut_core"/>
    <property type="match status" value="1"/>
</dbReference>
<feature type="transmembrane region" description="Helical" evidence="2">
    <location>
        <begin position="120"/>
        <end position="140"/>
    </location>
</feature>
<evidence type="ECO:0000313" key="4">
    <source>
        <dbReference type="EMBL" id="MBB6626354.1"/>
    </source>
</evidence>
<feature type="transmembrane region" description="Helical" evidence="2">
    <location>
        <begin position="38"/>
        <end position="56"/>
    </location>
</feature>
<dbReference type="RefSeq" id="WP_185251640.1">
    <property type="nucleotide sequence ID" value="NZ_JACKXE010000001.1"/>
</dbReference>
<reference evidence="4 5" key="1">
    <citation type="submission" date="2020-08" db="EMBL/GenBank/DDBJ databases">
        <authorList>
            <person name="Seo M.-J."/>
        </authorList>
    </citation>
    <scope>NUCLEOTIDE SEQUENCE [LARGE SCALE GENOMIC DNA]</scope>
    <source>
        <strain evidence="4 5">KIGAM211</strain>
    </source>
</reference>
<sequence>MSRRSGLLPTAVLGATAAATTWIAMWSWRGFTQMPGRFLGPLFVLAVLVAGVGALARWWRVPVAGVVGLQVLVSGLVASTLLSGSPIPVGPAWATLVENFSAATESANKYAPPVPAHAPGVHPLLIVGGLACLLLVDLLACTLRRVSLAGLPLLTVYSLPVSMLGGGVTWWVFALTAAGFMALLFLQESEQVARWGRPLGEDPAVADPAGFGVSAGAVRASAGTIGGVATALAIVVPLAIPTFGVHLFDFGRGPGGDGEIKIVNPITDLKRDLVRGENVDLLRVTTNDPHPAYLRISVLNRFSENEWSSGDRDVPTNNLADGELPPLVGVATTVGRTSYDYDITATDAFQSTWLPTQAPVTRVVAAGDWRYDASTRDFLASSDGLDTAGLSWSMTGVQLDLDAASLAKATSSSGLVSNDYTDLPPGIPSVVRTYANEVTREAPSRFEKAVALQRWFRETGGFEYSLDVDPGTGTDDLVEFLTEGSGRKGYCEQFASAFAVMARMLGIPARVAVGFLQPTSAGPNTWVYRSHDLHAWPELFFPGSGWVRFEPTPAGRGTDAPGYTRQNVPAPDPTGGPGNVRPSDELPSRGDSSSAAAVPTPEAATPSDTGSGFPLVPVLGSLAGVAVVLGLLLLPRGLRRRRRDRRLVGGAEAAWAELRATALDLGIPWPESRSPRATRDHLVAYFGTPVDENTPERPAHGPDVNPEGVRALDRIVLELERLRYARATDHVPHVRAEAQTCLEAMAGGATRSARRRAEWWPRSVVSRAELSTLPRRGGSRPTQATYGGVVDHVG</sequence>
<dbReference type="Gene3D" id="3.10.620.30">
    <property type="match status" value="1"/>
</dbReference>
<dbReference type="PANTHER" id="PTHR42736:SF1">
    <property type="entry name" value="PROTEIN-GLUTAMINE GAMMA-GLUTAMYLTRANSFERASE"/>
    <property type="match status" value="1"/>
</dbReference>
<protein>
    <submittedName>
        <fullName evidence="4">Transglutaminase domain-containing protein</fullName>
    </submittedName>
</protein>
<dbReference type="SUPFAM" id="SSF54001">
    <property type="entry name" value="Cysteine proteinases"/>
    <property type="match status" value="1"/>
</dbReference>
<dbReference type="Proteomes" id="UP000523955">
    <property type="component" value="Unassembled WGS sequence"/>
</dbReference>
<keyword evidence="5" id="KW-1185">Reference proteome</keyword>
<feature type="region of interest" description="Disordered" evidence="1">
    <location>
        <begin position="773"/>
        <end position="794"/>
    </location>
</feature>
<feature type="transmembrane region" description="Helical" evidence="2">
    <location>
        <begin position="161"/>
        <end position="186"/>
    </location>
</feature>
<feature type="transmembrane region" description="Helical" evidence="2">
    <location>
        <begin position="63"/>
        <end position="82"/>
    </location>
</feature>
<feature type="transmembrane region" description="Helical" evidence="2">
    <location>
        <begin position="615"/>
        <end position="634"/>
    </location>
</feature>
<dbReference type="EMBL" id="JACKXE010000001">
    <property type="protein sequence ID" value="MBB6626354.1"/>
    <property type="molecule type" value="Genomic_DNA"/>
</dbReference>
<organism evidence="4 5">
    <name type="scientific">Nocardioides luti</name>
    <dbReference type="NCBI Taxonomy" id="2761101"/>
    <lineage>
        <taxon>Bacteria</taxon>
        <taxon>Bacillati</taxon>
        <taxon>Actinomycetota</taxon>
        <taxon>Actinomycetes</taxon>
        <taxon>Propionibacteriales</taxon>
        <taxon>Nocardioidaceae</taxon>
        <taxon>Nocardioides</taxon>
    </lineage>
</organism>
<keyword evidence="2" id="KW-0812">Transmembrane</keyword>
<dbReference type="AlphaFoldDB" id="A0A7X0V969"/>
<proteinExistence type="predicted"/>